<sequence>MPSQTVTLTKTKAMADGLNEARALRVTEILRDYQNIQHRISQFQTDPPQDQHNEIGYTSLRQCHTEARALLNVPYPPEMLHPPSAPHEAEKRQLQRVIIDASARRFQAQKIFLRAAAAIKWVQRRHSVLQGSKPQNVHLQALRQADTTLRNELAAITNERITNAFRTADQQAGYWLHDDPSLQAVLGWIRSHH</sequence>
<evidence type="ECO:0000313" key="2">
    <source>
        <dbReference type="Proteomes" id="UP000664203"/>
    </source>
</evidence>
<gene>
    <name evidence="1" type="ORF">ALECFALPRED_001421</name>
</gene>
<protein>
    <submittedName>
        <fullName evidence="1">Uncharacterized protein</fullName>
    </submittedName>
</protein>
<dbReference type="EMBL" id="CAJPDR010000132">
    <property type="protein sequence ID" value="CAF9920077.1"/>
    <property type="molecule type" value="Genomic_DNA"/>
</dbReference>
<reference evidence="1" key="1">
    <citation type="submission" date="2021-03" db="EMBL/GenBank/DDBJ databases">
        <authorList>
            <person name="Tagirdzhanova G."/>
        </authorList>
    </citation>
    <scope>NUCLEOTIDE SEQUENCE</scope>
</reference>
<name>A0A8H3I9N7_9LECA</name>
<accession>A0A8H3I9N7</accession>
<keyword evidence="2" id="KW-1185">Reference proteome</keyword>
<proteinExistence type="predicted"/>
<dbReference type="Proteomes" id="UP000664203">
    <property type="component" value="Unassembled WGS sequence"/>
</dbReference>
<evidence type="ECO:0000313" key="1">
    <source>
        <dbReference type="EMBL" id="CAF9920077.1"/>
    </source>
</evidence>
<comment type="caution">
    <text evidence="1">The sequence shown here is derived from an EMBL/GenBank/DDBJ whole genome shotgun (WGS) entry which is preliminary data.</text>
</comment>
<dbReference type="OrthoDB" id="4510061at2759"/>
<dbReference type="AlphaFoldDB" id="A0A8H3I9N7"/>
<organism evidence="1 2">
    <name type="scientific">Alectoria fallacina</name>
    <dbReference type="NCBI Taxonomy" id="1903189"/>
    <lineage>
        <taxon>Eukaryota</taxon>
        <taxon>Fungi</taxon>
        <taxon>Dikarya</taxon>
        <taxon>Ascomycota</taxon>
        <taxon>Pezizomycotina</taxon>
        <taxon>Lecanoromycetes</taxon>
        <taxon>OSLEUM clade</taxon>
        <taxon>Lecanoromycetidae</taxon>
        <taxon>Lecanorales</taxon>
        <taxon>Lecanorineae</taxon>
        <taxon>Parmeliaceae</taxon>
        <taxon>Alectoria</taxon>
    </lineage>
</organism>